<proteinExistence type="predicted"/>
<gene>
    <name evidence="1" type="ORF">ANN_03990</name>
</gene>
<reference evidence="1 2" key="1">
    <citation type="journal article" date="2022" name="Allergy">
        <title>Genome assembly and annotation of Periplaneta americana reveal a comprehensive cockroach allergen profile.</title>
        <authorList>
            <person name="Wang L."/>
            <person name="Xiong Q."/>
            <person name="Saelim N."/>
            <person name="Wang L."/>
            <person name="Nong W."/>
            <person name="Wan A.T."/>
            <person name="Shi M."/>
            <person name="Liu X."/>
            <person name="Cao Q."/>
            <person name="Hui J.H.L."/>
            <person name="Sookrung N."/>
            <person name="Leung T.F."/>
            <person name="Tungtrongchitr A."/>
            <person name="Tsui S.K.W."/>
        </authorList>
    </citation>
    <scope>NUCLEOTIDE SEQUENCE [LARGE SCALE GENOMIC DNA]</scope>
    <source>
        <strain evidence="1">PWHHKU_190912</strain>
    </source>
</reference>
<dbReference type="PANTHER" id="PTHR46060:SF1">
    <property type="entry name" value="MARINER MOS1 TRANSPOSASE-LIKE PROTEIN"/>
    <property type="match status" value="1"/>
</dbReference>
<dbReference type="InterPro" id="IPR052709">
    <property type="entry name" value="Transposase-MT_Hybrid"/>
</dbReference>
<dbReference type="InterPro" id="IPR036397">
    <property type="entry name" value="RNaseH_sf"/>
</dbReference>
<organism evidence="1 2">
    <name type="scientific">Periplaneta americana</name>
    <name type="common">American cockroach</name>
    <name type="synonym">Blatta americana</name>
    <dbReference type="NCBI Taxonomy" id="6978"/>
    <lineage>
        <taxon>Eukaryota</taxon>
        <taxon>Metazoa</taxon>
        <taxon>Ecdysozoa</taxon>
        <taxon>Arthropoda</taxon>
        <taxon>Hexapoda</taxon>
        <taxon>Insecta</taxon>
        <taxon>Pterygota</taxon>
        <taxon>Neoptera</taxon>
        <taxon>Polyneoptera</taxon>
        <taxon>Dictyoptera</taxon>
        <taxon>Blattodea</taxon>
        <taxon>Blattoidea</taxon>
        <taxon>Blattidae</taxon>
        <taxon>Blattinae</taxon>
        <taxon>Periplaneta</taxon>
    </lineage>
</organism>
<dbReference type="EMBL" id="JAJSOF020000013">
    <property type="protein sequence ID" value="KAJ4442404.1"/>
    <property type="molecule type" value="Genomic_DNA"/>
</dbReference>
<dbReference type="Gene3D" id="3.30.420.10">
    <property type="entry name" value="Ribonuclease H-like superfamily/Ribonuclease H"/>
    <property type="match status" value="1"/>
</dbReference>
<dbReference type="Proteomes" id="UP001148838">
    <property type="component" value="Unassembled WGS sequence"/>
</dbReference>
<accession>A0ABQ8T7C0</accession>
<dbReference type="PANTHER" id="PTHR46060">
    <property type="entry name" value="MARINER MOS1 TRANSPOSASE-LIKE PROTEIN"/>
    <property type="match status" value="1"/>
</dbReference>
<evidence type="ECO:0008006" key="3">
    <source>
        <dbReference type="Google" id="ProtNLM"/>
    </source>
</evidence>
<comment type="caution">
    <text evidence="1">The sequence shown here is derived from an EMBL/GenBank/DDBJ whole genome shotgun (WGS) entry which is preliminary data.</text>
</comment>
<evidence type="ECO:0000313" key="2">
    <source>
        <dbReference type="Proteomes" id="UP001148838"/>
    </source>
</evidence>
<protein>
    <recommendedName>
        <fullName evidence="3">HAT C-terminal dimerisation domain-containing protein</fullName>
    </recommendedName>
</protein>
<name>A0ABQ8T7C0_PERAM</name>
<evidence type="ECO:0000313" key="1">
    <source>
        <dbReference type="EMBL" id="KAJ4442404.1"/>
    </source>
</evidence>
<sequence>MAGLSTSASVERTFSVLKQNPTVDQLIHKNGLSGLALMSIEKSFLQKLRKRPNCNFNDEVIKNKERGMLTDGVVLFMTARPHTARDTQNLISKSGWEQIDHSPYSPDLAPSDFHLFLHHKKFLCGQRIYA</sequence>
<keyword evidence="2" id="KW-1185">Reference proteome</keyword>